<dbReference type="InterPro" id="IPR010730">
    <property type="entry name" value="HET"/>
</dbReference>
<feature type="non-terminal residue" evidence="2">
    <location>
        <position position="371"/>
    </location>
</feature>
<evidence type="ECO:0000313" key="2">
    <source>
        <dbReference type="EMBL" id="KAK0701449.1"/>
    </source>
</evidence>
<feature type="domain" description="Heterokaryon incompatibility" evidence="1">
    <location>
        <begin position="81"/>
        <end position="229"/>
    </location>
</feature>
<dbReference type="EMBL" id="JAUKTV010000028">
    <property type="protein sequence ID" value="KAK0701449.1"/>
    <property type="molecule type" value="Genomic_DNA"/>
</dbReference>
<dbReference type="PANTHER" id="PTHR33112:SF16">
    <property type="entry name" value="HETEROKARYON INCOMPATIBILITY DOMAIN-CONTAINING PROTEIN"/>
    <property type="match status" value="1"/>
</dbReference>
<protein>
    <submittedName>
        <fullName evidence="2">Heterokaryon incompatibility protein-domain-containing protein</fullName>
    </submittedName>
</protein>
<evidence type="ECO:0000259" key="1">
    <source>
        <dbReference type="Pfam" id="PF06985"/>
    </source>
</evidence>
<dbReference type="Proteomes" id="UP001172159">
    <property type="component" value="Unassembled WGS sequence"/>
</dbReference>
<sequence length="371" mass="42740">EYKQQLDFPVLESTVAIDAASITGLPWLTHCRSSHPQCNDARLSAQGWHPTRLLDIGKEDYTNWRLCVISEDGISPPSALYLTLSYRWGPSPRIRLLSSNIASLRQGQPIANLPILFRNVIDVARQFSIRYVWIDALCIIQDSKEDWEREALTMQHVYSNSACTLAASGSESPDDGLFHGRNLDFIRPGKVQCSLFSDEPLPFYIYDKSYWNRQIFDGPLHNRGWVFQERFLSPRVLYFGRHQLLWECRTQHRCEIFPEGIPCHRSDKEMDSLIEQDHAQPERMTLGAFNLWNDLIKQYSQCDLTLPYDKLHAMAGIAKLFEEVTGDEYLAGLWKSRFAAMLAWRVHSPEPLRSLEYRAPSSFWASVDGPV</sequence>
<dbReference type="Pfam" id="PF06985">
    <property type="entry name" value="HET"/>
    <property type="match status" value="1"/>
</dbReference>
<name>A0AA40DFE7_9PEZI</name>
<evidence type="ECO:0000313" key="3">
    <source>
        <dbReference type="Proteomes" id="UP001172159"/>
    </source>
</evidence>
<accession>A0AA40DFE7</accession>
<reference evidence="2" key="1">
    <citation type="submission" date="2023-06" db="EMBL/GenBank/DDBJ databases">
        <title>Genome-scale phylogeny and comparative genomics of the fungal order Sordariales.</title>
        <authorList>
            <consortium name="Lawrence Berkeley National Laboratory"/>
            <person name="Hensen N."/>
            <person name="Bonometti L."/>
            <person name="Westerberg I."/>
            <person name="Brannstrom I.O."/>
            <person name="Guillou S."/>
            <person name="Cros-Aarteil S."/>
            <person name="Calhoun S."/>
            <person name="Haridas S."/>
            <person name="Kuo A."/>
            <person name="Mondo S."/>
            <person name="Pangilinan J."/>
            <person name="Riley R."/>
            <person name="Labutti K."/>
            <person name="Andreopoulos B."/>
            <person name="Lipzen A."/>
            <person name="Chen C."/>
            <person name="Yanf M."/>
            <person name="Daum C."/>
            <person name="Ng V."/>
            <person name="Clum A."/>
            <person name="Steindorff A."/>
            <person name="Ohm R."/>
            <person name="Martin F."/>
            <person name="Silar P."/>
            <person name="Natvig D."/>
            <person name="Lalanne C."/>
            <person name="Gautier V."/>
            <person name="Ament-Velasquez S.L."/>
            <person name="Kruys A."/>
            <person name="Hutchinson M.I."/>
            <person name="Powell A.J."/>
            <person name="Barry K."/>
            <person name="Miller A.N."/>
            <person name="Grigoriev I.V."/>
            <person name="Debuchy R."/>
            <person name="Gladieux P."/>
            <person name="Thoren M.H."/>
            <person name="Johannesson H."/>
        </authorList>
    </citation>
    <scope>NUCLEOTIDE SEQUENCE</scope>
    <source>
        <strain evidence="2">CBS 540.89</strain>
    </source>
</reference>
<dbReference type="AlphaFoldDB" id="A0AA40DFE7"/>
<comment type="caution">
    <text evidence="2">The sequence shown here is derived from an EMBL/GenBank/DDBJ whole genome shotgun (WGS) entry which is preliminary data.</text>
</comment>
<proteinExistence type="predicted"/>
<gene>
    <name evidence="2" type="ORF">B0T21DRAFT_270420</name>
</gene>
<keyword evidence="3" id="KW-1185">Reference proteome</keyword>
<dbReference type="PANTHER" id="PTHR33112">
    <property type="entry name" value="DOMAIN PROTEIN, PUTATIVE-RELATED"/>
    <property type="match status" value="1"/>
</dbReference>
<organism evidence="2 3">
    <name type="scientific">Apiosordaria backusii</name>
    <dbReference type="NCBI Taxonomy" id="314023"/>
    <lineage>
        <taxon>Eukaryota</taxon>
        <taxon>Fungi</taxon>
        <taxon>Dikarya</taxon>
        <taxon>Ascomycota</taxon>
        <taxon>Pezizomycotina</taxon>
        <taxon>Sordariomycetes</taxon>
        <taxon>Sordariomycetidae</taxon>
        <taxon>Sordariales</taxon>
        <taxon>Lasiosphaeriaceae</taxon>
        <taxon>Apiosordaria</taxon>
    </lineage>
</organism>
<feature type="non-terminal residue" evidence="2">
    <location>
        <position position="1"/>
    </location>
</feature>